<organism evidence="2 3">
    <name type="scientific">Nonomuraea longicatena</name>
    <dbReference type="NCBI Taxonomy" id="83682"/>
    <lineage>
        <taxon>Bacteria</taxon>
        <taxon>Bacillati</taxon>
        <taxon>Actinomycetota</taxon>
        <taxon>Actinomycetes</taxon>
        <taxon>Streptosporangiales</taxon>
        <taxon>Streptosporangiaceae</taxon>
        <taxon>Nonomuraea</taxon>
    </lineage>
</organism>
<gene>
    <name evidence="2" type="ORF">GCM10009560_32540</name>
</gene>
<keyword evidence="1" id="KW-1133">Transmembrane helix</keyword>
<evidence type="ECO:0008006" key="4">
    <source>
        <dbReference type="Google" id="ProtNLM"/>
    </source>
</evidence>
<dbReference type="Proteomes" id="UP001501578">
    <property type="component" value="Unassembled WGS sequence"/>
</dbReference>
<keyword evidence="3" id="KW-1185">Reference proteome</keyword>
<evidence type="ECO:0000313" key="2">
    <source>
        <dbReference type="EMBL" id="GAA0929006.1"/>
    </source>
</evidence>
<feature type="transmembrane region" description="Helical" evidence="1">
    <location>
        <begin position="12"/>
        <end position="32"/>
    </location>
</feature>
<keyword evidence="1" id="KW-0812">Transmembrane</keyword>
<accession>A0ABN1PK64</accession>
<proteinExistence type="predicted"/>
<dbReference type="EMBL" id="BAAAHQ010000015">
    <property type="protein sequence ID" value="GAA0929006.1"/>
    <property type="molecule type" value="Genomic_DNA"/>
</dbReference>
<comment type="caution">
    <text evidence="2">The sequence shown here is derived from an EMBL/GenBank/DDBJ whole genome shotgun (WGS) entry which is preliminary data.</text>
</comment>
<protein>
    <recommendedName>
        <fullName evidence="4">Septum formation initiator</fullName>
    </recommendedName>
</protein>
<sequence length="158" mass="15489">MGESGPVKRLVIAWLVVALAATGAAVAVLGLLGGSITGGNGHVMTQAEARAQLATVPAGGGPARAQTVTPTVRPGGTGAPAVQSVIRTAGGTVIASCSGGQVSLRNWSPYQGFSADDQAPGPADRLTVEFDRDDGADNGEDVEVVVGCSAGQPVTLAG</sequence>
<keyword evidence="1" id="KW-0472">Membrane</keyword>
<evidence type="ECO:0000256" key="1">
    <source>
        <dbReference type="SAM" id="Phobius"/>
    </source>
</evidence>
<name>A0ABN1PK64_9ACTN</name>
<evidence type="ECO:0000313" key="3">
    <source>
        <dbReference type="Proteomes" id="UP001501578"/>
    </source>
</evidence>
<reference evidence="2 3" key="1">
    <citation type="journal article" date="2019" name="Int. J. Syst. Evol. Microbiol.">
        <title>The Global Catalogue of Microorganisms (GCM) 10K type strain sequencing project: providing services to taxonomists for standard genome sequencing and annotation.</title>
        <authorList>
            <consortium name="The Broad Institute Genomics Platform"/>
            <consortium name="The Broad Institute Genome Sequencing Center for Infectious Disease"/>
            <person name="Wu L."/>
            <person name="Ma J."/>
        </authorList>
    </citation>
    <scope>NUCLEOTIDE SEQUENCE [LARGE SCALE GENOMIC DNA]</scope>
    <source>
        <strain evidence="2 3">JCM 11136</strain>
    </source>
</reference>